<feature type="region of interest" description="Disordered" evidence="1">
    <location>
        <begin position="169"/>
        <end position="190"/>
    </location>
</feature>
<evidence type="ECO:0000313" key="3">
    <source>
        <dbReference type="Proteomes" id="UP000030762"/>
    </source>
</evidence>
<sequence>MARHDPALQSTELRPLADERPPPSQATNMMAIDPVSAARLADHRAMAHLVKAFPTTVSWGRATATVKRIRKLLEAVALHCSYSFSEGAQCWTLADDHDWTDEELDTFTTLSGSVANMLPEAATAIMGDIQNFLASPSRVIGTKLSRFKAKPPKTQPLASMQPEHQIASATMDPQSTPGPSDETPPPTAPMARPPFSLVISLLVTLWPAQGLQHKCTTVVKTRIPSLLKIARNCETHALGWRLNPNVQWTEPELDTLKQLNDHLALVASVSAKMAKQVKYVIPEFQRLFALPSRSILAELNNYKKYSELPVPTQTEAWHAFVACRSAASVKREAVEREGGEVNDPRPAKRPLRSNSRPDETLLLRPQRVDKPNSRPTRKRKTRTPPTVPTTAISTRRRVKSEPEET</sequence>
<evidence type="ECO:0000256" key="1">
    <source>
        <dbReference type="SAM" id="MobiDB-lite"/>
    </source>
</evidence>
<evidence type="ECO:0000313" key="2">
    <source>
        <dbReference type="EMBL" id="EQC32459.1"/>
    </source>
</evidence>
<keyword evidence="3" id="KW-1185">Reference proteome</keyword>
<feature type="compositionally biased region" description="Basic and acidic residues" evidence="1">
    <location>
        <begin position="355"/>
        <end position="372"/>
    </location>
</feature>
<dbReference type="VEuPathDB" id="FungiDB:SDRG_09786"/>
<feature type="region of interest" description="Disordered" evidence="1">
    <location>
        <begin position="333"/>
        <end position="405"/>
    </location>
</feature>
<feature type="compositionally biased region" description="Basic and acidic residues" evidence="1">
    <location>
        <begin position="333"/>
        <end position="346"/>
    </location>
</feature>
<dbReference type="InParanoid" id="T0Q3T8"/>
<dbReference type="Proteomes" id="UP000030762">
    <property type="component" value="Unassembled WGS sequence"/>
</dbReference>
<accession>T0Q3T8</accession>
<dbReference type="GeneID" id="19950513"/>
<dbReference type="EMBL" id="JH767163">
    <property type="protein sequence ID" value="EQC32459.1"/>
    <property type="molecule type" value="Genomic_DNA"/>
</dbReference>
<feature type="compositionally biased region" description="Polar residues" evidence="1">
    <location>
        <begin position="169"/>
        <end position="178"/>
    </location>
</feature>
<organism evidence="2 3">
    <name type="scientific">Saprolegnia diclina (strain VS20)</name>
    <dbReference type="NCBI Taxonomy" id="1156394"/>
    <lineage>
        <taxon>Eukaryota</taxon>
        <taxon>Sar</taxon>
        <taxon>Stramenopiles</taxon>
        <taxon>Oomycota</taxon>
        <taxon>Saprolegniomycetes</taxon>
        <taxon>Saprolegniales</taxon>
        <taxon>Saprolegniaceae</taxon>
        <taxon>Saprolegnia</taxon>
    </lineage>
</organism>
<dbReference type="RefSeq" id="XP_008613960.1">
    <property type="nucleotide sequence ID" value="XM_008615738.1"/>
</dbReference>
<feature type="region of interest" description="Disordered" evidence="1">
    <location>
        <begin position="1"/>
        <end position="27"/>
    </location>
</feature>
<proteinExistence type="predicted"/>
<name>T0Q3T8_SAPDV</name>
<gene>
    <name evidence="2" type="ORF">SDRG_09786</name>
</gene>
<dbReference type="AlphaFoldDB" id="T0Q3T8"/>
<reference evidence="2 3" key="1">
    <citation type="submission" date="2012-04" db="EMBL/GenBank/DDBJ databases">
        <title>The Genome Sequence of Saprolegnia declina VS20.</title>
        <authorList>
            <consortium name="The Broad Institute Genome Sequencing Platform"/>
            <person name="Russ C."/>
            <person name="Nusbaum C."/>
            <person name="Tyler B."/>
            <person name="van West P."/>
            <person name="Dieguez-Uribeondo J."/>
            <person name="de Bruijn I."/>
            <person name="Tripathy S."/>
            <person name="Jiang R."/>
            <person name="Young S.K."/>
            <person name="Zeng Q."/>
            <person name="Gargeya S."/>
            <person name="Fitzgerald M."/>
            <person name="Haas B."/>
            <person name="Abouelleil A."/>
            <person name="Alvarado L."/>
            <person name="Arachchi H.M."/>
            <person name="Berlin A."/>
            <person name="Chapman S.B."/>
            <person name="Goldberg J."/>
            <person name="Griggs A."/>
            <person name="Gujja S."/>
            <person name="Hansen M."/>
            <person name="Howarth C."/>
            <person name="Imamovic A."/>
            <person name="Larimer J."/>
            <person name="McCowen C."/>
            <person name="Montmayeur A."/>
            <person name="Murphy C."/>
            <person name="Neiman D."/>
            <person name="Pearson M."/>
            <person name="Priest M."/>
            <person name="Roberts A."/>
            <person name="Saif S."/>
            <person name="Shea T."/>
            <person name="Sisk P."/>
            <person name="Sykes S."/>
            <person name="Wortman J."/>
            <person name="Nusbaum C."/>
            <person name="Birren B."/>
        </authorList>
    </citation>
    <scope>NUCLEOTIDE SEQUENCE [LARGE SCALE GENOMIC DNA]</scope>
    <source>
        <strain evidence="2 3">VS20</strain>
    </source>
</reference>
<protein>
    <submittedName>
        <fullName evidence="2">Uncharacterized protein</fullName>
    </submittedName>
</protein>